<organism evidence="2 3">
    <name type="scientific">Haloarcula salina</name>
    <dbReference type="NCBI Taxonomy" id="1429914"/>
    <lineage>
        <taxon>Archaea</taxon>
        <taxon>Methanobacteriati</taxon>
        <taxon>Methanobacteriota</taxon>
        <taxon>Stenosarchaea group</taxon>
        <taxon>Halobacteria</taxon>
        <taxon>Halobacteriales</taxon>
        <taxon>Haloarculaceae</taxon>
        <taxon>Haloarcula</taxon>
    </lineage>
</organism>
<reference evidence="2" key="1">
    <citation type="submission" date="2021-06" db="EMBL/GenBank/DDBJ databases">
        <title>New haloarchaea isolates fom saline soil.</title>
        <authorList>
            <person name="Duran-Viseras A."/>
            <person name="Sanchez-Porro C.S."/>
            <person name="Ventosa A."/>
        </authorList>
    </citation>
    <scope>NUCLEOTIDE SEQUENCE</scope>
    <source>
        <strain evidence="2">JCM 18369</strain>
    </source>
</reference>
<dbReference type="Gene3D" id="3.90.550.10">
    <property type="entry name" value="Spore Coat Polysaccharide Biosynthesis Protein SpsA, Chain A"/>
    <property type="match status" value="1"/>
</dbReference>
<dbReference type="SUPFAM" id="SSF53448">
    <property type="entry name" value="Nucleotide-diphospho-sugar transferases"/>
    <property type="match status" value="1"/>
</dbReference>
<evidence type="ECO:0000313" key="2">
    <source>
        <dbReference type="EMBL" id="MBV0902724.1"/>
    </source>
</evidence>
<accession>A0AA41KLA9</accession>
<proteinExistence type="predicted"/>
<protein>
    <submittedName>
        <fullName evidence="2">Glycosyltransferase family 2 protein</fullName>
    </submittedName>
</protein>
<feature type="domain" description="Glycosyltransferase 2-like" evidence="1">
    <location>
        <begin position="12"/>
        <end position="137"/>
    </location>
</feature>
<dbReference type="RefSeq" id="WP_162414301.1">
    <property type="nucleotide sequence ID" value="NZ_JAHQXE010000004.1"/>
</dbReference>
<dbReference type="PANTHER" id="PTHR22916">
    <property type="entry name" value="GLYCOSYLTRANSFERASE"/>
    <property type="match status" value="1"/>
</dbReference>
<dbReference type="PANTHER" id="PTHR22916:SF3">
    <property type="entry name" value="UDP-GLCNAC:BETAGAL BETA-1,3-N-ACETYLGLUCOSAMINYLTRANSFERASE-LIKE PROTEIN 1"/>
    <property type="match status" value="1"/>
</dbReference>
<evidence type="ECO:0000313" key="3">
    <source>
        <dbReference type="Proteomes" id="UP001166304"/>
    </source>
</evidence>
<dbReference type="GO" id="GO:0016758">
    <property type="term" value="F:hexosyltransferase activity"/>
    <property type="evidence" value="ECO:0007669"/>
    <property type="project" value="UniProtKB-ARBA"/>
</dbReference>
<sequence>MSDTVSDPPLVSVVITTYNRPECLERAIQTVSAQTYSPVEVLVVDDRSRVPASDTVRKLSPDVAGLRCIRHDENRGANAARNTGVAEANGSYVAFLDDDDRWAPDKLQRQVAAFERTDGDVGLVFTGRKHVGDGDVTERKMPDSIEGDVTKQLLCRNVVGTQSSIMVRTEIAREVRFDEEIKRWADLEWYIRVSQVCDFHAVSEPLVIYTFDAGNRISDDFDRLQTTVNQFIEKYSGLAREYGILFERKMRGWAYHRVAQSCVYAGNYAGARHYSRRAIATYPFEPSFYVYAFAASGGRLTHRTAQTVRTALSRMPLPSA</sequence>
<comment type="caution">
    <text evidence="2">The sequence shown here is derived from an EMBL/GenBank/DDBJ whole genome shotgun (WGS) entry which is preliminary data.</text>
</comment>
<dbReference type="Pfam" id="PF00535">
    <property type="entry name" value="Glycos_transf_2"/>
    <property type="match status" value="1"/>
</dbReference>
<dbReference type="EMBL" id="JAHQXE010000004">
    <property type="protein sequence ID" value="MBV0902724.1"/>
    <property type="molecule type" value="Genomic_DNA"/>
</dbReference>
<dbReference type="InterPro" id="IPR029044">
    <property type="entry name" value="Nucleotide-diphossugar_trans"/>
</dbReference>
<dbReference type="Proteomes" id="UP001166304">
    <property type="component" value="Unassembled WGS sequence"/>
</dbReference>
<gene>
    <name evidence="2" type="ORF">KTS37_13100</name>
</gene>
<dbReference type="CDD" id="cd00761">
    <property type="entry name" value="Glyco_tranf_GTA_type"/>
    <property type="match status" value="1"/>
</dbReference>
<keyword evidence="3" id="KW-1185">Reference proteome</keyword>
<dbReference type="InterPro" id="IPR001173">
    <property type="entry name" value="Glyco_trans_2-like"/>
</dbReference>
<evidence type="ECO:0000259" key="1">
    <source>
        <dbReference type="Pfam" id="PF00535"/>
    </source>
</evidence>
<name>A0AA41KLA9_9EURY</name>
<dbReference type="AlphaFoldDB" id="A0AA41KLA9"/>